<dbReference type="PANTHER" id="PTHR44329">
    <property type="entry name" value="SERINE/THREONINE-PROTEIN KINASE TNNI3K-RELATED"/>
    <property type="match status" value="1"/>
</dbReference>
<keyword evidence="4" id="KW-1185">Reference proteome</keyword>
<gene>
    <name evidence="3" type="ORF">B0H16DRAFT_1770384</name>
</gene>
<dbReference type="InterPro" id="IPR051681">
    <property type="entry name" value="Ser/Thr_Kinases-Pseudokinases"/>
</dbReference>
<dbReference type="PROSITE" id="PS00108">
    <property type="entry name" value="PROTEIN_KINASE_ST"/>
    <property type="match status" value="1"/>
</dbReference>
<evidence type="ECO:0000313" key="4">
    <source>
        <dbReference type="Proteomes" id="UP001215598"/>
    </source>
</evidence>
<dbReference type="AlphaFoldDB" id="A0AAD7MTH1"/>
<feature type="region of interest" description="Disordered" evidence="1">
    <location>
        <begin position="380"/>
        <end position="403"/>
    </location>
</feature>
<proteinExistence type="predicted"/>
<dbReference type="InterPro" id="IPR001245">
    <property type="entry name" value="Ser-Thr/Tyr_kinase_cat_dom"/>
</dbReference>
<sequence length="509" mass="57083">MTSALSHDVLTAVESAHACTVLVNLLGNSTTYKQFLSCRYTSAQHLLDLLQDLLDANSSPQFVRPFLIRALLRLSRASGRHPRCFPIPDLDLEEQVDAGNYSDVWKGSVKGSEVCIKIMRLYKTSDIEGLLQAFGQEALLWRQLCHPNVLPFFGLYYLEQRLCLISPWMGNGNIFEYLRKRPFNMNHLTFASPSVPRMKPSLTLVVKVLDVALGMEYLHANNVVHGDLKSANILVTPSGRACIADFGLSYITNPMTFRFTHVTVERGQGGTLRYQAPELFQDDVNHFGSDIYAFACVCYEASAILRIMTGKVPFYEITKDPAVIVRVLAGQRPSKPPSWSTPVLEQFWQLLQDCWNTAPDLRPTAPQLVERLRDAPFKLTTPEGARDWDEESTSKARRSLQPQPPTISTDLLKMLISGQGCYGSCTECNSETIIVIWDRTLAMGEWYSKKIQVEVEWEIRGTISEFSGSRGNGVYKKGNIQYENALGCTELSSSQSHACPNPREREGPA</sequence>
<keyword evidence="3" id="KW-0808">Transferase</keyword>
<comment type="caution">
    <text evidence="3">The sequence shown here is derived from an EMBL/GenBank/DDBJ whole genome shotgun (WGS) entry which is preliminary data.</text>
</comment>
<evidence type="ECO:0000259" key="2">
    <source>
        <dbReference type="PROSITE" id="PS50011"/>
    </source>
</evidence>
<evidence type="ECO:0000313" key="3">
    <source>
        <dbReference type="EMBL" id="KAJ7732298.1"/>
    </source>
</evidence>
<dbReference type="EMBL" id="JARKIB010000146">
    <property type="protein sequence ID" value="KAJ7732298.1"/>
    <property type="molecule type" value="Genomic_DNA"/>
</dbReference>
<dbReference type="Gene3D" id="1.10.510.10">
    <property type="entry name" value="Transferase(Phosphotransferase) domain 1"/>
    <property type="match status" value="1"/>
</dbReference>
<reference evidence="3" key="1">
    <citation type="submission" date="2023-03" db="EMBL/GenBank/DDBJ databases">
        <title>Massive genome expansion in bonnet fungi (Mycena s.s.) driven by repeated elements and novel gene families across ecological guilds.</title>
        <authorList>
            <consortium name="Lawrence Berkeley National Laboratory"/>
            <person name="Harder C.B."/>
            <person name="Miyauchi S."/>
            <person name="Viragh M."/>
            <person name="Kuo A."/>
            <person name="Thoen E."/>
            <person name="Andreopoulos B."/>
            <person name="Lu D."/>
            <person name="Skrede I."/>
            <person name="Drula E."/>
            <person name="Henrissat B."/>
            <person name="Morin E."/>
            <person name="Kohler A."/>
            <person name="Barry K."/>
            <person name="LaButti K."/>
            <person name="Morin E."/>
            <person name="Salamov A."/>
            <person name="Lipzen A."/>
            <person name="Mereny Z."/>
            <person name="Hegedus B."/>
            <person name="Baldrian P."/>
            <person name="Stursova M."/>
            <person name="Weitz H."/>
            <person name="Taylor A."/>
            <person name="Grigoriev I.V."/>
            <person name="Nagy L.G."/>
            <person name="Martin F."/>
            <person name="Kauserud H."/>
        </authorList>
    </citation>
    <scope>NUCLEOTIDE SEQUENCE</scope>
    <source>
        <strain evidence="3">CBHHK182m</strain>
    </source>
</reference>
<dbReference type="InterPro" id="IPR011009">
    <property type="entry name" value="Kinase-like_dom_sf"/>
</dbReference>
<protein>
    <submittedName>
        <fullName evidence="3">Kinase-like domain-containing protein</fullName>
    </submittedName>
</protein>
<feature type="domain" description="Protein kinase" evidence="2">
    <location>
        <begin position="90"/>
        <end position="378"/>
    </location>
</feature>
<dbReference type="GO" id="GO:0005524">
    <property type="term" value="F:ATP binding"/>
    <property type="evidence" value="ECO:0007669"/>
    <property type="project" value="InterPro"/>
</dbReference>
<dbReference type="SUPFAM" id="SSF56112">
    <property type="entry name" value="Protein kinase-like (PK-like)"/>
    <property type="match status" value="1"/>
</dbReference>
<dbReference type="GO" id="GO:0004674">
    <property type="term" value="F:protein serine/threonine kinase activity"/>
    <property type="evidence" value="ECO:0007669"/>
    <property type="project" value="TreeGrafter"/>
</dbReference>
<dbReference type="SMART" id="SM00220">
    <property type="entry name" value="S_TKc"/>
    <property type="match status" value="1"/>
</dbReference>
<dbReference type="InterPro" id="IPR008271">
    <property type="entry name" value="Ser/Thr_kinase_AS"/>
</dbReference>
<dbReference type="InterPro" id="IPR000719">
    <property type="entry name" value="Prot_kinase_dom"/>
</dbReference>
<name>A0AAD7MTH1_9AGAR</name>
<dbReference type="Pfam" id="PF07714">
    <property type="entry name" value="PK_Tyr_Ser-Thr"/>
    <property type="match status" value="1"/>
</dbReference>
<keyword evidence="3" id="KW-0418">Kinase</keyword>
<dbReference type="PROSITE" id="PS50011">
    <property type="entry name" value="PROTEIN_KINASE_DOM"/>
    <property type="match status" value="1"/>
</dbReference>
<accession>A0AAD7MTH1</accession>
<evidence type="ECO:0000256" key="1">
    <source>
        <dbReference type="SAM" id="MobiDB-lite"/>
    </source>
</evidence>
<dbReference type="Proteomes" id="UP001215598">
    <property type="component" value="Unassembled WGS sequence"/>
</dbReference>
<organism evidence="3 4">
    <name type="scientific">Mycena metata</name>
    <dbReference type="NCBI Taxonomy" id="1033252"/>
    <lineage>
        <taxon>Eukaryota</taxon>
        <taxon>Fungi</taxon>
        <taxon>Dikarya</taxon>
        <taxon>Basidiomycota</taxon>
        <taxon>Agaricomycotina</taxon>
        <taxon>Agaricomycetes</taxon>
        <taxon>Agaricomycetidae</taxon>
        <taxon>Agaricales</taxon>
        <taxon>Marasmiineae</taxon>
        <taxon>Mycenaceae</taxon>
        <taxon>Mycena</taxon>
    </lineage>
</organism>